<organism evidence="2">
    <name type="scientific">Spodoptera frugiperda</name>
    <name type="common">Fall armyworm</name>
    <dbReference type="NCBI Taxonomy" id="7108"/>
    <lineage>
        <taxon>Eukaryota</taxon>
        <taxon>Metazoa</taxon>
        <taxon>Ecdysozoa</taxon>
        <taxon>Arthropoda</taxon>
        <taxon>Hexapoda</taxon>
        <taxon>Insecta</taxon>
        <taxon>Pterygota</taxon>
        <taxon>Neoptera</taxon>
        <taxon>Endopterygota</taxon>
        <taxon>Lepidoptera</taxon>
        <taxon>Glossata</taxon>
        <taxon>Ditrysia</taxon>
        <taxon>Noctuoidea</taxon>
        <taxon>Noctuidae</taxon>
        <taxon>Amphipyrinae</taxon>
        <taxon>Spodoptera</taxon>
    </lineage>
</organism>
<feature type="signal peptide" evidence="1">
    <location>
        <begin position="1"/>
        <end position="27"/>
    </location>
</feature>
<reference evidence="2" key="1">
    <citation type="submission" date="2016-07" db="EMBL/GenBank/DDBJ databases">
        <authorList>
            <person name="Bretaudeau A."/>
        </authorList>
    </citation>
    <scope>NUCLEOTIDE SEQUENCE</scope>
    <source>
        <strain evidence="2">Rice</strain>
        <tissue evidence="2">Whole body</tissue>
    </source>
</reference>
<protein>
    <submittedName>
        <fullName evidence="2">SFRICE_036746</fullName>
    </submittedName>
</protein>
<sequence length="114" mass="12907">MTYRQHHCWQLTAQEFAWVCWWFLGKAARAGTEPCTPGHSYAGENHPITSLALDEARGKVRILLNKNHPVLTPTFQAGAPVNPLGSPQLRLSPNKGNTYVTKIEMMMRPNYIKF</sequence>
<name>A0A2H1WTT4_SPOFR</name>
<accession>A0A2H1WTT4</accession>
<evidence type="ECO:0000313" key="2">
    <source>
        <dbReference type="EMBL" id="SOQ56468.1"/>
    </source>
</evidence>
<keyword evidence="1" id="KW-0732">Signal</keyword>
<dbReference type="AlphaFoldDB" id="A0A2H1WTT4"/>
<evidence type="ECO:0000256" key="1">
    <source>
        <dbReference type="SAM" id="SignalP"/>
    </source>
</evidence>
<proteinExistence type="predicted"/>
<dbReference type="EMBL" id="ODYU01011001">
    <property type="protein sequence ID" value="SOQ56468.1"/>
    <property type="molecule type" value="Genomic_DNA"/>
</dbReference>
<gene>
    <name evidence="2" type="ORF">SFRICE_036746</name>
</gene>
<feature type="chain" id="PRO_5013682075" evidence="1">
    <location>
        <begin position="28"/>
        <end position="114"/>
    </location>
</feature>